<dbReference type="EMBL" id="GEDG01027760">
    <property type="protein sequence ID" value="JAP13620.1"/>
    <property type="molecule type" value="Transcribed_RNA"/>
</dbReference>
<dbReference type="InterPro" id="IPR026960">
    <property type="entry name" value="RVT-Znf"/>
</dbReference>
<evidence type="ECO:0000313" key="2">
    <source>
        <dbReference type="EMBL" id="JAP13620.1"/>
    </source>
</evidence>
<feature type="domain" description="Reverse transcriptase zinc-binding" evidence="1">
    <location>
        <begin position="1"/>
        <end position="51"/>
    </location>
</feature>
<sequence length="91" mass="10536">MWLAVQSKLLTKDRLLRLNIDVEDSSCCMCQDSVMETSKHVFVDCEFAAKVRGELMQWIKTSLPARELKPTLELIKRKHWKGFKKQVVAAV</sequence>
<evidence type="ECO:0000259" key="1">
    <source>
        <dbReference type="Pfam" id="PF13966"/>
    </source>
</evidence>
<protein>
    <submittedName>
        <fullName evidence="2">Putative ovule protein</fullName>
    </submittedName>
</protein>
<name>A0A0V0GZU8_SOLCH</name>
<proteinExistence type="predicted"/>
<dbReference type="AlphaFoldDB" id="A0A0V0GZU8"/>
<reference evidence="2" key="1">
    <citation type="submission" date="2015-12" db="EMBL/GenBank/DDBJ databases">
        <title>Gene expression during late stages of embryo sac development: a critical building block for successful pollen-pistil interactions.</title>
        <authorList>
            <person name="Liu Y."/>
            <person name="Joly V."/>
            <person name="Sabar M."/>
            <person name="Matton D.P."/>
        </authorList>
    </citation>
    <scope>NUCLEOTIDE SEQUENCE</scope>
</reference>
<organism evidence="2">
    <name type="scientific">Solanum chacoense</name>
    <name type="common">Chaco potato</name>
    <dbReference type="NCBI Taxonomy" id="4108"/>
    <lineage>
        <taxon>Eukaryota</taxon>
        <taxon>Viridiplantae</taxon>
        <taxon>Streptophyta</taxon>
        <taxon>Embryophyta</taxon>
        <taxon>Tracheophyta</taxon>
        <taxon>Spermatophyta</taxon>
        <taxon>Magnoliopsida</taxon>
        <taxon>eudicotyledons</taxon>
        <taxon>Gunneridae</taxon>
        <taxon>Pentapetalae</taxon>
        <taxon>asterids</taxon>
        <taxon>lamiids</taxon>
        <taxon>Solanales</taxon>
        <taxon>Solanaceae</taxon>
        <taxon>Solanoideae</taxon>
        <taxon>Solaneae</taxon>
        <taxon>Solanum</taxon>
    </lineage>
</organism>
<dbReference type="Pfam" id="PF13966">
    <property type="entry name" value="zf-RVT"/>
    <property type="match status" value="1"/>
</dbReference>
<accession>A0A0V0GZU8</accession>